<gene>
    <name evidence="1" type="ORF">BU25DRAFT_420806</name>
</gene>
<organism evidence="1 2">
    <name type="scientific">Macroventuria anomochaeta</name>
    <dbReference type="NCBI Taxonomy" id="301207"/>
    <lineage>
        <taxon>Eukaryota</taxon>
        <taxon>Fungi</taxon>
        <taxon>Dikarya</taxon>
        <taxon>Ascomycota</taxon>
        <taxon>Pezizomycotina</taxon>
        <taxon>Dothideomycetes</taxon>
        <taxon>Pleosporomycetidae</taxon>
        <taxon>Pleosporales</taxon>
        <taxon>Pleosporineae</taxon>
        <taxon>Didymellaceae</taxon>
        <taxon>Macroventuria</taxon>
    </lineage>
</organism>
<dbReference type="EMBL" id="MU006713">
    <property type="protein sequence ID" value="KAF2628317.1"/>
    <property type="molecule type" value="Genomic_DNA"/>
</dbReference>
<comment type="caution">
    <text evidence="1">The sequence shown here is derived from an EMBL/GenBank/DDBJ whole genome shotgun (WGS) entry which is preliminary data.</text>
</comment>
<protein>
    <submittedName>
        <fullName evidence="1">Uncharacterized protein</fullName>
    </submittedName>
</protein>
<sequence length="171" mass="19454">MSHILFSVDDLPVKSFNVRHKLTKLPWQLFYIIVAAAFGSMEYCAELLSSLEKTVMYWPSNVLFHLAAVIEIDQGYFRGNRGHKRQKRKAEMCHGAETEGQSGDGRGCSHPKLLEHPVHQHLEENLSALCAKLETESQTAQTSISKRDGVIRYQEKQLTETLSGQSTHKEW</sequence>
<accession>A0ACB6S477</accession>
<reference evidence="1" key="1">
    <citation type="journal article" date="2020" name="Stud. Mycol.">
        <title>101 Dothideomycetes genomes: a test case for predicting lifestyles and emergence of pathogens.</title>
        <authorList>
            <person name="Haridas S."/>
            <person name="Albert R."/>
            <person name="Binder M."/>
            <person name="Bloem J."/>
            <person name="Labutti K."/>
            <person name="Salamov A."/>
            <person name="Andreopoulos B."/>
            <person name="Baker S."/>
            <person name="Barry K."/>
            <person name="Bills G."/>
            <person name="Bluhm B."/>
            <person name="Cannon C."/>
            <person name="Castanera R."/>
            <person name="Culley D."/>
            <person name="Daum C."/>
            <person name="Ezra D."/>
            <person name="Gonzalez J."/>
            <person name="Henrissat B."/>
            <person name="Kuo A."/>
            <person name="Liang C."/>
            <person name="Lipzen A."/>
            <person name="Lutzoni F."/>
            <person name="Magnuson J."/>
            <person name="Mondo S."/>
            <person name="Nolan M."/>
            <person name="Ohm R."/>
            <person name="Pangilinan J."/>
            <person name="Park H.-J."/>
            <person name="Ramirez L."/>
            <person name="Alfaro M."/>
            <person name="Sun H."/>
            <person name="Tritt A."/>
            <person name="Yoshinaga Y."/>
            <person name="Zwiers L.-H."/>
            <person name="Turgeon B."/>
            <person name="Goodwin S."/>
            <person name="Spatafora J."/>
            <person name="Crous P."/>
            <person name="Grigoriev I."/>
        </authorList>
    </citation>
    <scope>NUCLEOTIDE SEQUENCE</scope>
    <source>
        <strain evidence="1">CBS 525.71</strain>
    </source>
</reference>
<dbReference type="Proteomes" id="UP000799754">
    <property type="component" value="Unassembled WGS sequence"/>
</dbReference>
<keyword evidence="2" id="KW-1185">Reference proteome</keyword>
<name>A0ACB6S477_9PLEO</name>
<evidence type="ECO:0000313" key="1">
    <source>
        <dbReference type="EMBL" id="KAF2628317.1"/>
    </source>
</evidence>
<evidence type="ECO:0000313" key="2">
    <source>
        <dbReference type="Proteomes" id="UP000799754"/>
    </source>
</evidence>
<proteinExistence type="predicted"/>